<keyword evidence="10 18" id="KW-0808">Transferase</keyword>
<dbReference type="PROSITE" id="PS01315">
    <property type="entry name" value="CDS"/>
    <property type="match status" value="1"/>
</dbReference>
<evidence type="ECO:0000256" key="7">
    <source>
        <dbReference type="ARBA" id="ARBA00019373"/>
    </source>
</evidence>
<dbReference type="Proteomes" id="UP000823636">
    <property type="component" value="Unassembled WGS sequence"/>
</dbReference>
<evidence type="ECO:0000313" key="20">
    <source>
        <dbReference type="EMBL" id="MBO8437747.1"/>
    </source>
</evidence>
<evidence type="ECO:0000256" key="4">
    <source>
        <dbReference type="ARBA" id="ARBA00005189"/>
    </source>
</evidence>
<evidence type="ECO:0000256" key="12">
    <source>
        <dbReference type="ARBA" id="ARBA00022695"/>
    </source>
</evidence>
<dbReference type="EC" id="2.7.7.41" evidence="6 18"/>
<evidence type="ECO:0000256" key="10">
    <source>
        <dbReference type="ARBA" id="ARBA00022679"/>
    </source>
</evidence>
<keyword evidence="12 18" id="KW-0548">Nucleotidyltransferase</keyword>
<evidence type="ECO:0000256" key="2">
    <source>
        <dbReference type="ARBA" id="ARBA00004651"/>
    </source>
</evidence>
<evidence type="ECO:0000256" key="8">
    <source>
        <dbReference type="ARBA" id="ARBA00022475"/>
    </source>
</evidence>
<dbReference type="GO" id="GO:0016024">
    <property type="term" value="P:CDP-diacylglycerol biosynthetic process"/>
    <property type="evidence" value="ECO:0007669"/>
    <property type="project" value="TreeGrafter"/>
</dbReference>
<dbReference type="Pfam" id="PF01148">
    <property type="entry name" value="CTP_transf_1"/>
    <property type="match status" value="1"/>
</dbReference>
<evidence type="ECO:0000256" key="19">
    <source>
        <dbReference type="SAM" id="Phobius"/>
    </source>
</evidence>
<dbReference type="InterPro" id="IPR000374">
    <property type="entry name" value="PC_trans"/>
</dbReference>
<keyword evidence="8" id="KW-1003">Cell membrane</keyword>
<dbReference type="GO" id="GO:0005886">
    <property type="term" value="C:plasma membrane"/>
    <property type="evidence" value="ECO:0007669"/>
    <property type="project" value="UniProtKB-SubCell"/>
</dbReference>
<keyword evidence="13 19" id="KW-1133">Transmembrane helix</keyword>
<proteinExistence type="inferred from homology"/>
<evidence type="ECO:0000256" key="17">
    <source>
        <dbReference type="ARBA" id="ARBA00023264"/>
    </source>
</evidence>
<keyword evidence="9" id="KW-0444">Lipid biosynthesis</keyword>
<feature type="transmembrane region" description="Helical" evidence="19">
    <location>
        <begin position="223"/>
        <end position="244"/>
    </location>
</feature>
<feature type="transmembrane region" description="Helical" evidence="19">
    <location>
        <begin position="191"/>
        <end position="211"/>
    </location>
</feature>
<evidence type="ECO:0000256" key="16">
    <source>
        <dbReference type="ARBA" id="ARBA00023209"/>
    </source>
</evidence>
<dbReference type="GO" id="GO:0004605">
    <property type="term" value="F:phosphatidate cytidylyltransferase activity"/>
    <property type="evidence" value="ECO:0007669"/>
    <property type="project" value="UniProtKB-EC"/>
</dbReference>
<reference evidence="20" key="2">
    <citation type="journal article" date="2021" name="PeerJ">
        <title>Extensive microbial diversity within the chicken gut microbiome revealed by metagenomics and culture.</title>
        <authorList>
            <person name="Gilroy R."/>
            <person name="Ravi A."/>
            <person name="Getino M."/>
            <person name="Pursley I."/>
            <person name="Horton D.L."/>
            <person name="Alikhan N.F."/>
            <person name="Baker D."/>
            <person name="Gharbi K."/>
            <person name="Hall N."/>
            <person name="Watson M."/>
            <person name="Adriaenssens E.M."/>
            <person name="Foster-Nyarko E."/>
            <person name="Jarju S."/>
            <person name="Secka A."/>
            <person name="Antonio M."/>
            <person name="Oren A."/>
            <person name="Chaudhuri R.R."/>
            <person name="La Ragione R."/>
            <person name="Hildebrand F."/>
            <person name="Pallen M.J."/>
        </authorList>
    </citation>
    <scope>NUCLEOTIDE SEQUENCE</scope>
    <source>
        <strain evidence="20">G3-4614</strain>
    </source>
</reference>
<reference evidence="20" key="1">
    <citation type="submission" date="2020-10" db="EMBL/GenBank/DDBJ databases">
        <authorList>
            <person name="Gilroy R."/>
        </authorList>
    </citation>
    <scope>NUCLEOTIDE SEQUENCE</scope>
    <source>
        <strain evidence="20">G3-4614</strain>
    </source>
</reference>
<gene>
    <name evidence="20" type="ORF">IAC54_02465</name>
</gene>
<name>A0A9D9E1F5_9BACT</name>
<evidence type="ECO:0000313" key="21">
    <source>
        <dbReference type="Proteomes" id="UP000823636"/>
    </source>
</evidence>
<comment type="catalytic activity">
    <reaction evidence="1 18">
        <text>a 1,2-diacyl-sn-glycero-3-phosphate + CTP + H(+) = a CDP-1,2-diacyl-sn-glycerol + diphosphate</text>
        <dbReference type="Rhea" id="RHEA:16229"/>
        <dbReference type="ChEBI" id="CHEBI:15378"/>
        <dbReference type="ChEBI" id="CHEBI:33019"/>
        <dbReference type="ChEBI" id="CHEBI:37563"/>
        <dbReference type="ChEBI" id="CHEBI:58332"/>
        <dbReference type="ChEBI" id="CHEBI:58608"/>
        <dbReference type="EC" id="2.7.7.41"/>
    </reaction>
</comment>
<feature type="transmembrane region" description="Helical" evidence="19">
    <location>
        <begin position="265"/>
        <end position="284"/>
    </location>
</feature>
<comment type="caution">
    <text evidence="20">The sequence shown here is derived from an EMBL/GenBank/DDBJ whole genome shotgun (WGS) entry which is preliminary data.</text>
</comment>
<evidence type="ECO:0000256" key="3">
    <source>
        <dbReference type="ARBA" id="ARBA00005119"/>
    </source>
</evidence>
<evidence type="ECO:0000256" key="5">
    <source>
        <dbReference type="ARBA" id="ARBA00010185"/>
    </source>
</evidence>
<evidence type="ECO:0000256" key="9">
    <source>
        <dbReference type="ARBA" id="ARBA00022516"/>
    </source>
</evidence>
<keyword evidence="17" id="KW-1208">Phospholipid metabolism</keyword>
<keyword evidence="14" id="KW-0443">Lipid metabolism</keyword>
<comment type="similarity">
    <text evidence="5 18">Belongs to the CDS family.</text>
</comment>
<sequence length="287" mass="31627">MKNLVTRTVTGILFIVVVVWCIINNPVSLWALSSVITGVALFEFYKIIFEGKLPAVQYAAHIAAGIYVTTVLWLFAFNPLNAEWSVALSLSPYIIYVCLLFISGLYSRSQSPFADNAKVLAGHMYIAVPCGLLSYIAAYPGLSFIMPYAPYILLAFFILIWIYDTGAYVTGSTLGKHKLFVRISPKKSWEGVFGGMFFSLAASVGIYYWYGAMGYRVLSLGEWLGLALIVTIAATFGDLTESLLKRNYGVKDSGKILPGHGGMMDRFDSIFIAAPAAFIYITLIEIM</sequence>
<feature type="transmembrane region" description="Helical" evidence="19">
    <location>
        <begin position="55"/>
        <end position="76"/>
    </location>
</feature>
<comment type="subcellular location">
    <subcellularLocation>
        <location evidence="2">Cell membrane</location>
        <topology evidence="2">Multi-pass membrane protein</topology>
    </subcellularLocation>
</comment>
<comment type="pathway">
    <text evidence="3 18">Phospholipid metabolism; CDP-diacylglycerol biosynthesis; CDP-diacylglycerol from sn-glycerol 3-phosphate: step 3/3.</text>
</comment>
<keyword evidence="11 18" id="KW-0812">Transmembrane</keyword>
<dbReference type="PANTHER" id="PTHR46382:SF1">
    <property type="entry name" value="PHOSPHATIDATE CYTIDYLYLTRANSFERASE"/>
    <property type="match status" value="1"/>
</dbReference>
<protein>
    <recommendedName>
        <fullName evidence="7 18">Phosphatidate cytidylyltransferase</fullName>
        <ecNumber evidence="6 18">2.7.7.41</ecNumber>
    </recommendedName>
</protein>
<evidence type="ECO:0000256" key="15">
    <source>
        <dbReference type="ARBA" id="ARBA00023136"/>
    </source>
</evidence>
<evidence type="ECO:0000256" key="18">
    <source>
        <dbReference type="RuleBase" id="RU003938"/>
    </source>
</evidence>
<dbReference type="EMBL" id="JADIMW010000025">
    <property type="protein sequence ID" value="MBO8437747.1"/>
    <property type="molecule type" value="Genomic_DNA"/>
</dbReference>
<keyword evidence="16" id="KW-0594">Phospholipid biosynthesis</keyword>
<evidence type="ECO:0000256" key="14">
    <source>
        <dbReference type="ARBA" id="ARBA00023098"/>
    </source>
</evidence>
<dbReference type="PANTHER" id="PTHR46382">
    <property type="entry name" value="PHOSPHATIDATE CYTIDYLYLTRANSFERASE"/>
    <property type="match status" value="1"/>
</dbReference>
<feature type="transmembrane region" description="Helical" evidence="19">
    <location>
        <begin position="119"/>
        <end position="142"/>
    </location>
</feature>
<feature type="transmembrane region" description="Helical" evidence="19">
    <location>
        <begin position="88"/>
        <end position="107"/>
    </location>
</feature>
<comment type="pathway">
    <text evidence="4">Lipid metabolism.</text>
</comment>
<evidence type="ECO:0000256" key="6">
    <source>
        <dbReference type="ARBA" id="ARBA00012487"/>
    </source>
</evidence>
<feature type="transmembrane region" description="Helical" evidence="19">
    <location>
        <begin position="148"/>
        <end position="170"/>
    </location>
</feature>
<keyword evidence="15 19" id="KW-0472">Membrane</keyword>
<dbReference type="AlphaFoldDB" id="A0A9D9E1F5"/>
<evidence type="ECO:0000256" key="11">
    <source>
        <dbReference type="ARBA" id="ARBA00022692"/>
    </source>
</evidence>
<accession>A0A9D9E1F5</accession>
<evidence type="ECO:0000256" key="1">
    <source>
        <dbReference type="ARBA" id="ARBA00001698"/>
    </source>
</evidence>
<evidence type="ECO:0000256" key="13">
    <source>
        <dbReference type="ARBA" id="ARBA00022989"/>
    </source>
</evidence>
<organism evidence="20 21">
    <name type="scientific">Candidatus Caccoplasma merdipullorum</name>
    <dbReference type="NCBI Taxonomy" id="2840718"/>
    <lineage>
        <taxon>Bacteria</taxon>
        <taxon>Pseudomonadati</taxon>
        <taxon>Bacteroidota</taxon>
        <taxon>Bacteroidia</taxon>
        <taxon>Bacteroidales</taxon>
        <taxon>Bacteroidaceae</taxon>
        <taxon>Bacteroidaceae incertae sedis</taxon>
        <taxon>Candidatus Caccoplasma</taxon>
    </lineage>
</organism>